<dbReference type="GO" id="GO:0016709">
    <property type="term" value="F:oxidoreductase activity, acting on paired donors, with incorporation or reduction of molecular oxygen, NAD(P)H as one donor, and incorporation of one atom of oxygen"/>
    <property type="evidence" value="ECO:0007669"/>
    <property type="project" value="UniProtKB-ARBA"/>
</dbReference>
<dbReference type="PANTHER" id="PTHR43004">
    <property type="entry name" value="TRK SYSTEM POTASSIUM UPTAKE PROTEIN"/>
    <property type="match status" value="1"/>
</dbReference>
<dbReference type="SUPFAM" id="SSF51905">
    <property type="entry name" value="FAD/NAD(P)-binding domain"/>
    <property type="match status" value="1"/>
</dbReference>
<dbReference type="GO" id="GO:0071949">
    <property type="term" value="F:FAD binding"/>
    <property type="evidence" value="ECO:0007669"/>
    <property type="project" value="InterPro"/>
</dbReference>
<evidence type="ECO:0000313" key="6">
    <source>
        <dbReference type="EMBL" id="KAG1786687.1"/>
    </source>
</evidence>
<sequence>MLYVPRSLGLYNFLDISEVNSLGKSALLVRSYKPGTLEPLQDLSIVPHVEPTPAIPFQVSKLMGQQLLDVILRRHLEKFSCSVEMGTELRSFEQSDEGVTAILAKNGISESFDTKWIIGADGAKKRRACLRDHRVANTNRDHNKMVWMGDFRANMRMVNKFGEGRVFVAGDAAHPTGGQGLDSGVQDADENLRLFRNLGIANKSLLETYSAERLPVISETLEVTTSILDRTITSGDISAGRSHILYMLGIKCRFSTIVLDEFVASAKPIDAYGVLDEGNLEAGDGVPDASNILQVVRVEPDATTLFGLYRPWYHAILVFALSLADAAPILVTPVASPVGLILVDREGYAYSAYLVEVGQTKVFVIRPDGVIGAIVHGVKKIRGLDVY</sequence>
<dbReference type="InterPro" id="IPR002938">
    <property type="entry name" value="FAD-bd"/>
</dbReference>
<name>A0A9P7ACK5_9AGAM</name>
<dbReference type="InterPro" id="IPR050641">
    <property type="entry name" value="RIFMO-like"/>
</dbReference>
<dbReference type="Pfam" id="PF01494">
    <property type="entry name" value="FAD_binding_3"/>
    <property type="match status" value="2"/>
</dbReference>
<dbReference type="Gene3D" id="3.30.70.2450">
    <property type="match status" value="1"/>
</dbReference>
<protein>
    <submittedName>
        <fullName evidence="6">Monooxygenase</fullName>
    </submittedName>
</protein>
<dbReference type="EMBL" id="JABBWE010000089">
    <property type="protein sequence ID" value="KAG1786687.1"/>
    <property type="molecule type" value="Genomic_DNA"/>
</dbReference>
<dbReference type="AlphaFoldDB" id="A0A9P7ACK5"/>
<feature type="domain" description="FAD-binding" evidence="5">
    <location>
        <begin position="60"/>
        <end position="124"/>
    </location>
</feature>
<evidence type="ECO:0000256" key="4">
    <source>
        <dbReference type="ARBA" id="ARBA00023002"/>
    </source>
</evidence>
<dbReference type="Gene3D" id="3.50.50.60">
    <property type="entry name" value="FAD/NAD(P)-binding domain"/>
    <property type="match status" value="2"/>
</dbReference>
<organism evidence="6 7">
    <name type="scientific">Suillus plorans</name>
    <dbReference type="NCBI Taxonomy" id="116603"/>
    <lineage>
        <taxon>Eukaryota</taxon>
        <taxon>Fungi</taxon>
        <taxon>Dikarya</taxon>
        <taxon>Basidiomycota</taxon>
        <taxon>Agaricomycotina</taxon>
        <taxon>Agaricomycetes</taxon>
        <taxon>Agaricomycetidae</taxon>
        <taxon>Boletales</taxon>
        <taxon>Suillineae</taxon>
        <taxon>Suillaceae</taxon>
        <taxon>Suillus</taxon>
    </lineage>
</organism>
<dbReference type="PANTHER" id="PTHR43004:SF19">
    <property type="entry name" value="BINDING MONOOXYGENASE, PUTATIVE (JCVI)-RELATED"/>
    <property type="match status" value="1"/>
</dbReference>
<dbReference type="InterPro" id="IPR036188">
    <property type="entry name" value="FAD/NAD-bd_sf"/>
</dbReference>
<reference evidence="6" key="1">
    <citation type="journal article" date="2020" name="New Phytol.">
        <title>Comparative genomics reveals dynamic genome evolution in host specialist ectomycorrhizal fungi.</title>
        <authorList>
            <person name="Lofgren L.A."/>
            <person name="Nguyen N.H."/>
            <person name="Vilgalys R."/>
            <person name="Ruytinx J."/>
            <person name="Liao H.L."/>
            <person name="Branco S."/>
            <person name="Kuo A."/>
            <person name="LaButti K."/>
            <person name="Lipzen A."/>
            <person name="Andreopoulos W."/>
            <person name="Pangilinan J."/>
            <person name="Riley R."/>
            <person name="Hundley H."/>
            <person name="Na H."/>
            <person name="Barry K."/>
            <person name="Grigoriev I.V."/>
            <person name="Stajich J.E."/>
            <person name="Kennedy P.G."/>
        </authorList>
    </citation>
    <scope>NUCLEOTIDE SEQUENCE</scope>
    <source>
        <strain evidence="6">S12</strain>
    </source>
</reference>
<evidence type="ECO:0000256" key="3">
    <source>
        <dbReference type="ARBA" id="ARBA00022827"/>
    </source>
</evidence>
<dbReference type="OrthoDB" id="2677569at2759"/>
<keyword evidence="4" id="KW-0560">Oxidoreductase</keyword>
<evidence type="ECO:0000313" key="7">
    <source>
        <dbReference type="Proteomes" id="UP000719766"/>
    </source>
</evidence>
<evidence type="ECO:0000256" key="2">
    <source>
        <dbReference type="ARBA" id="ARBA00022630"/>
    </source>
</evidence>
<evidence type="ECO:0000256" key="1">
    <source>
        <dbReference type="ARBA" id="ARBA00001974"/>
    </source>
</evidence>
<dbReference type="RefSeq" id="XP_041154102.1">
    <property type="nucleotide sequence ID" value="XM_041307604.1"/>
</dbReference>
<gene>
    <name evidence="6" type="ORF">HD556DRAFT_1449488</name>
</gene>
<keyword evidence="7" id="KW-1185">Reference proteome</keyword>
<feature type="domain" description="FAD-binding" evidence="5">
    <location>
        <begin position="136"/>
        <end position="222"/>
    </location>
</feature>
<accession>A0A9P7ACK5</accession>
<evidence type="ECO:0000259" key="5">
    <source>
        <dbReference type="Pfam" id="PF01494"/>
    </source>
</evidence>
<keyword evidence="2" id="KW-0285">Flavoprotein</keyword>
<comment type="caution">
    <text evidence="6">The sequence shown here is derived from an EMBL/GenBank/DDBJ whole genome shotgun (WGS) entry which is preliminary data.</text>
</comment>
<keyword evidence="3" id="KW-0274">FAD</keyword>
<comment type="cofactor">
    <cofactor evidence="1">
        <name>FAD</name>
        <dbReference type="ChEBI" id="CHEBI:57692"/>
    </cofactor>
</comment>
<dbReference type="Proteomes" id="UP000719766">
    <property type="component" value="Unassembled WGS sequence"/>
</dbReference>
<keyword evidence="6" id="KW-0503">Monooxygenase</keyword>
<proteinExistence type="predicted"/>
<dbReference type="GeneID" id="64601368"/>